<accession>A0AAN6M3S4</accession>
<evidence type="ECO:0000313" key="22">
    <source>
        <dbReference type="Proteomes" id="UP001280581"/>
    </source>
</evidence>
<dbReference type="PROSITE" id="PS00455">
    <property type="entry name" value="AMP_BINDING"/>
    <property type="match status" value="1"/>
</dbReference>
<dbReference type="PANTHER" id="PTHR44845:SF1">
    <property type="entry name" value="L-2-AMINOADIPATE REDUCTASE"/>
    <property type="match status" value="1"/>
</dbReference>
<dbReference type="GO" id="GO:0051536">
    <property type="term" value="F:iron-sulfur cluster binding"/>
    <property type="evidence" value="ECO:0007669"/>
    <property type="project" value="InterPro"/>
</dbReference>
<dbReference type="PANTHER" id="PTHR44845">
    <property type="entry name" value="CARRIER DOMAIN-CONTAINING PROTEIN"/>
    <property type="match status" value="1"/>
</dbReference>
<dbReference type="InterPro" id="IPR020845">
    <property type="entry name" value="AMP-binding_CS"/>
</dbReference>
<dbReference type="Gene3D" id="3.30.1370.70">
    <property type="entry name" value="Scaffold protein Nfu/NifU, N-terminal domain"/>
    <property type="match status" value="1"/>
</dbReference>
<reference evidence="21 22" key="1">
    <citation type="submission" date="2021-02" db="EMBL/GenBank/DDBJ databases">
        <title>Genome assembly of Pseudopithomyces chartarum.</title>
        <authorList>
            <person name="Jauregui R."/>
            <person name="Singh J."/>
            <person name="Voisey C."/>
        </authorList>
    </citation>
    <scope>NUCLEOTIDE SEQUENCE [LARGE SCALE GENOMIC DNA]</scope>
    <source>
        <strain evidence="21 22">AGR01</strain>
    </source>
</reference>
<dbReference type="EC" id="1.2.1.31" evidence="7"/>
<dbReference type="FunFam" id="3.30.1370.70:FF:000001">
    <property type="entry name" value="NifU-like protein 4, mitochondrial"/>
    <property type="match status" value="1"/>
</dbReference>
<dbReference type="InterPro" id="IPR013120">
    <property type="entry name" value="FAR_NAD-bd"/>
</dbReference>
<dbReference type="EC" id="1.2.1.95" evidence="6"/>
<evidence type="ECO:0000256" key="14">
    <source>
        <dbReference type="ARBA" id="ARBA00031335"/>
    </source>
</evidence>
<dbReference type="Gene3D" id="3.30.300.130">
    <property type="entry name" value="Fe-S cluster assembly (FSCA)"/>
    <property type="match status" value="1"/>
</dbReference>
<dbReference type="Proteomes" id="UP001280581">
    <property type="component" value="Unassembled WGS sequence"/>
</dbReference>
<comment type="pathway">
    <text evidence="3">Amino-acid biosynthesis; L-lysine biosynthesis via AAA pathway; L-lysine from L-alpha-aminoadipate (fungal route): step 1/3.</text>
</comment>
<dbReference type="InterPro" id="IPR014824">
    <property type="entry name" value="Nfu/NifU_N"/>
</dbReference>
<dbReference type="Gene3D" id="3.40.50.12780">
    <property type="entry name" value="N-terminal domain of ligase-like"/>
    <property type="match status" value="1"/>
</dbReference>
<feature type="compositionally biased region" description="Polar residues" evidence="19">
    <location>
        <begin position="197"/>
        <end position="207"/>
    </location>
</feature>
<protein>
    <recommendedName>
        <fullName evidence="15">Alpha-aminoadipate reductase</fullName>
        <ecNumber evidence="7">1.2.1.31</ecNumber>
        <ecNumber evidence="6">1.2.1.95</ecNumber>
    </recommendedName>
    <alternativeName>
        <fullName evidence="14">L-aminoadipate-semialdehyde dehydrogenase</fullName>
    </alternativeName>
</protein>
<evidence type="ECO:0000256" key="4">
    <source>
        <dbReference type="ARBA" id="ARBA00006420"/>
    </source>
</evidence>
<dbReference type="SUPFAM" id="SSF56801">
    <property type="entry name" value="Acetyl-CoA synthetase-like"/>
    <property type="match status" value="1"/>
</dbReference>
<keyword evidence="10" id="KW-0028">Amino-acid biosynthesis</keyword>
<dbReference type="InterPro" id="IPR036291">
    <property type="entry name" value="NAD(P)-bd_dom_sf"/>
</dbReference>
<evidence type="ECO:0000256" key="19">
    <source>
        <dbReference type="SAM" id="MobiDB-lite"/>
    </source>
</evidence>
<dbReference type="GO" id="GO:0019878">
    <property type="term" value="P:lysine biosynthetic process via aminoadipic acid"/>
    <property type="evidence" value="ECO:0007669"/>
    <property type="project" value="UniProtKB-ARBA"/>
</dbReference>
<dbReference type="Pfam" id="PF01106">
    <property type="entry name" value="NifU"/>
    <property type="match status" value="1"/>
</dbReference>
<dbReference type="NCBIfam" id="TIGR01746">
    <property type="entry name" value="Thioester-redct"/>
    <property type="match status" value="1"/>
</dbReference>
<organism evidence="21 22">
    <name type="scientific">Pseudopithomyces chartarum</name>
    <dbReference type="NCBI Taxonomy" id="1892770"/>
    <lineage>
        <taxon>Eukaryota</taxon>
        <taxon>Fungi</taxon>
        <taxon>Dikarya</taxon>
        <taxon>Ascomycota</taxon>
        <taxon>Pezizomycotina</taxon>
        <taxon>Dothideomycetes</taxon>
        <taxon>Pleosporomycetidae</taxon>
        <taxon>Pleosporales</taxon>
        <taxon>Massarineae</taxon>
        <taxon>Didymosphaeriaceae</taxon>
        <taxon>Pseudopithomyces</taxon>
    </lineage>
</organism>
<evidence type="ECO:0000313" key="21">
    <source>
        <dbReference type="EMBL" id="KAK3215218.1"/>
    </source>
</evidence>
<keyword evidence="9" id="KW-0597">Phosphoprotein</keyword>
<name>A0AAN6M3S4_9PLEO</name>
<dbReference type="InterPro" id="IPR010071">
    <property type="entry name" value="AA_adenyl_dom"/>
</dbReference>
<evidence type="ECO:0000256" key="11">
    <source>
        <dbReference type="ARBA" id="ARBA00022857"/>
    </source>
</evidence>
<comment type="similarity">
    <text evidence="4">Belongs to the NifU family.</text>
</comment>
<dbReference type="InterPro" id="IPR001075">
    <property type="entry name" value="NIF_FeS_clus_asmbl_NifU_C"/>
</dbReference>
<keyword evidence="12" id="KW-0560">Oxidoreductase</keyword>
<dbReference type="InterPro" id="IPR034904">
    <property type="entry name" value="FSCA_dom_sf"/>
</dbReference>
<dbReference type="NCBIfam" id="TIGR03443">
    <property type="entry name" value="alpha_am_amid"/>
    <property type="match status" value="1"/>
</dbReference>
<evidence type="ECO:0000256" key="1">
    <source>
        <dbReference type="ARBA" id="ARBA00001957"/>
    </source>
</evidence>
<dbReference type="EMBL" id="WVTA01000003">
    <property type="protein sequence ID" value="KAK3215218.1"/>
    <property type="molecule type" value="Genomic_DNA"/>
</dbReference>
<evidence type="ECO:0000256" key="6">
    <source>
        <dbReference type="ARBA" id="ARBA00012913"/>
    </source>
</evidence>
<dbReference type="SMART" id="SM00932">
    <property type="entry name" value="Nfu_N"/>
    <property type="match status" value="1"/>
</dbReference>
<dbReference type="Gene3D" id="1.10.1200.10">
    <property type="entry name" value="ACP-like"/>
    <property type="match status" value="1"/>
</dbReference>
<gene>
    <name evidence="21" type="ORF">GRF29_19g2585382</name>
</gene>
<dbReference type="Gene3D" id="3.30.300.30">
    <property type="match status" value="1"/>
</dbReference>
<feature type="region of interest" description="Disordered" evidence="19">
    <location>
        <begin position="1167"/>
        <end position="1186"/>
    </location>
</feature>
<dbReference type="SUPFAM" id="SSF47336">
    <property type="entry name" value="ACP-like"/>
    <property type="match status" value="1"/>
</dbReference>
<sequence>MTNIPDPTADLSWSDFKGPIHEIFAANARRHPDRPCVVETATSKTPERKFTYKHIVEATATLAHHFVQNGVQRGEVVMIFAHRGVDLVVAIMAVLAAGATFSVLDPLYPPDRQCIYLEVSQPRALVVIDKATQEAGPLSDQVRSYIAENLDLRTEVPALQLRDDGTLVGGDKNGKDVLDDQQSLKNELPGVLVGPDSTPTLSFTSGSEGKPKGVKGRHFSLTHYFPWMAETFGLSENDKFTMLSGIAHDPIQRDIFTPLFLGAQLLVPSKEDIQHEKLAEWMRKYGATVSHLTPAMGQILVGGASAIFPSLHHSFFVGDLLIRRDCRRLQNLAPNVRIVNMYGTTETQRAVSYYELPSANEQPEFLDTLGEVIPAGRGMNNVQLLVVDREDRNKICEPGQSGEIYVRAGGLAEEYLGLPDLTATKFVDNWFVDNKKWAEQDKQKVEAQGAAEPWRDFYKGPRDRLYRSGDLGHYGPDGNVHCTGRVDNQVKIRGFRIELGEIDSHLAAHPLVRENVTLLKRDAYEEPTLVSYIVPEMKRWYQWLEERGVTESSTEDTDMVAMLKRFKYLRDDVREHLKKKLPAYAVPSTIVPLIRFPLNPNGKIDKPALPSPEPAQLAAAGARRPSQLGKALTPTEKIMAGIWADLLGDRGVTAETMSGSDSFFDLGGHSIVAQQLFFKIRQQWKDIDVPMNTIFQYPTLRGFSSSIDQAQDPIGLRLDTAEAIDDDPEDEDYSADARDLAQQLSEFKTKEPLQPGQEIHTFLTGATGFLGAYVLRDLLSRPGKVTVLVRAKDAEAALGRIQQTCQAYGIWDDSWQSRITALVGNLETSNFGLAPDVWNQLADAVDVVIHNGALVHWVLPYSRLRAPNVESTMTALSLCAVGKAKNFGLVSSTSVLDTDYYVKLSEKSLSEGGTGVPESDDMEGSRKGLGTGYGQSKWAAEYLTREAGKKGLNGCVIRPGYVTGDPETGTTITDDFLVRLLKGCVQLQSRPDISNTINMVPVTHVARVVVASSFSPPLSPIGVAQITSHPRITINTFVGVLEKYGYKVPQVSYPEWKKNMEAYCADQSGAKEEHALLPLYHFVTGDLPADTKAPELDDRNAAQALKKDAEWTNQDWSAGGAVTEETVGVYVSYLIELGFMPKPEGKGSSELPAARLTESMKEGMSKFSPKAENVSRKPLPSVSPPTPAAMDGFSRLPLSEVWLNNASTVVIRRGQNFNADTPKLAVAYFQTSFASSLRNLSTMATPTISRSALRAVTRATPSLRPQATKVASRCLHQKASPITSSPLQQRPRIQQWSRSAPMAAAQQSKRTMFIQTESTPNADALKFNPNQRVLPENISSSFLEYLSPRSTLAPPHPSPLAAQLLNIDGVTSVFFGVDYITVTKDSATPWAHVKPEAFAIINEFMVSGQPTVATVEDRAGEAGQGGAERDSLAYDEADDEVVGMIKELLETRVRPAIQEDGGDIEFRGFQDGQVLLKLRGACRTCDSSTVTLKNGIESMMMHYIEEVKGVQQVMDEEEEIALKEFAKFEEKLKAQKGPEAVAGTVGKGSLDYAEG</sequence>
<dbReference type="InterPro" id="IPR010080">
    <property type="entry name" value="Thioester_reductase-like_dom"/>
</dbReference>
<comment type="catalytic activity">
    <reaction evidence="17">
        <text>(S)-2-amino-6-oxohexanoate + NAD(+) + H2O = L-2-aminoadipate + NADH + 2 H(+)</text>
        <dbReference type="Rhea" id="RHEA:12308"/>
        <dbReference type="ChEBI" id="CHEBI:15377"/>
        <dbReference type="ChEBI" id="CHEBI:15378"/>
        <dbReference type="ChEBI" id="CHEBI:57540"/>
        <dbReference type="ChEBI" id="CHEBI:57945"/>
        <dbReference type="ChEBI" id="CHEBI:58321"/>
        <dbReference type="ChEBI" id="CHEBI:58672"/>
        <dbReference type="EC" id="1.2.1.31"/>
    </reaction>
</comment>
<comment type="similarity">
    <text evidence="5">Belongs to the ATP-dependent AMP-binding enzyme family.</text>
</comment>
<dbReference type="GO" id="GO:0016226">
    <property type="term" value="P:iron-sulfur cluster assembly"/>
    <property type="evidence" value="ECO:0007669"/>
    <property type="project" value="InterPro"/>
</dbReference>
<comment type="catalytic activity">
    <reaction evidence="16">
        <text>(S)-2-amino-6-oxohexanoate + AMP + diphosphate + NADP(+) = L-2-aminoadipate + ATP + NADPH + H(+)</text>
        <dbReference type="Rhea" id="RHEA:46936"/>
        <dbReference type="ChEBI" id="CHEBI:15378"/>
        <dbReference type="ChEBI" id="CHEBI:30616"/>
        <dbReference type="ChEBI" id="CHEBI:33019"/>
        <dbReference type="ChEBI" id="CHEBI:57783"/>
        <dbReference type="ChEBI" id="CHEBI:58321"/>
        <dbReference type="ChEBI" id="CHEBI:58349"/>
        <dbReference type="ChEBI" id="CHEBI:58672"/>
        <dbReference type="ChEBI" id="CHEBI:456215"/>
        <dbReference type="EC" id="1.2.1.95"/>
    </reaction>
</comment>
<evidence type="ECO:0000256" key="13">
    <source>
        <dbReference type="ARBA" id="ARBA00023154"/>
    </source>
</evidence>
<dbReference type="CDD" id="cd05235">
    <property type="entry name" value="SDR_e1"/>
    <property type="match status" value="1"/>
</dbReference>
<feature type="region of interest" description="Disordered" evidence="19">
    <location>
        <begin position="188"/>
        <end position="214"/>
    </location>
</feature>
<evidence type="ECO:0000256" key="12">
    <source>
        <dbReference type="ARBA" id="ARBA00023002"/>
    </source>
</evidence>
<comment type="catalytic activity">
    <reaction evidence="18">
        <text>(S)-2-amino-6-oxohexanoate + NADP(+) + H2O = L-2-aminoadipate + NADPH + 2 H(+)</text>
        <dbReference type="Rhea" id="RHEA:12304"/>
        <dbReference type="ChEBI" id="CHEBI:15377"/>
        <dbReference type="ChEBI" id="CHEBI:15378"/>
        <dbReference type="ChEBI" id="CHEBI:57783"/>
        <dbReference type="ChEBI" id="CHEBI:58321"/>
        <dbReference type="ChEBI" id="CHEBI:58349"/>
        <dbReference type="ChEBI" id="CHEBI:58672"/>
        <dbReference type="EC" id="1.2.1.31"/>
    </reaction>
</comment>
<dbReference type="SUPFAM" id="SSF51735">
    <property type="entry name" value="NAD(P)-binding Rossmann-fold domains"/>
    <property type="match status" value="1"/>
</dbReference>
<dbReference type="PROSITE" id="PS50075">
    <property type="entry name" value="CARRIER"/>
    <property type="match status" value="1"/>
</dbReference>
<dbReference type="Pfam" id="PF00550">
    <property type="entry name" value="PP-binding"/>
    <property type="match status" value="1"/>
</dbReference>
<dbReference type="InterPro" id="IPR042099">
    <property type="entry name" value="ANL_N_sf"/>
</dbReference>
<evidence type="ECO:0000256" key="16">
    <source>
        <dbReference type="ARBA" id="ARBA00048260"/>
    </source>
</evidence>
<feature type="region of interest" description="Disordered" evidence="19">
    <location>
        <begin position="608"/>
        <end position="628"/>
    </location>
</feature>
<evidence type="ECO:0000256" key="7">
    <source>
        <dbReference type="ARBA" id="ARBA00013073"/>
    </source>
</evidence>
<dbReference type="Pfam" id="PF00501">
    <property type="entry name" value="AMP-binding"/>
    <property type="match status" value="1"/>
</dbReference>
<dbReference type="SUPFAM" id="SSF117916">
    <property type="entry name" value="Fe-S cluster assembly (FSCA) domain-like"/>
    <property type="match status" value="1"/>
</dbReference>
<comment type="caution">
    <text evidence="21">The sequence shown here is derived from an EMBL/GenBank/DDBJ whole genome shotgun (WGS) entry which is preliminary data.</text>
</comment>
<dbReference type="FunFam" id="3.30.300.130:FF:000001">
    <property type="entry name" value="NFU1 iron-sulfur cluster scaffold"/>
    <property type="match status" value="1"/>
</dbReference>
<dbReference type="Gene3D" id="3.40.50.720">
    <property type="entry name" value="NAD(P)-binding Rossmann-like Domain"/>
    <property type="match status" value="1"/>
</dbReference>
<evidence type="ECO:0000256" key="18">
    <source>
        <dbReference type="ARBA" id="ARBA00049537"/>
    </source>
</evidence>
<feature type="region of interest" description="Disordered" evidence="19">
    <location>
        <begin position="909"/>
        <end position="929"/>
    </location>
</feature>
<feature type="domain" description="Carrier" evidence="20">
    <location>
        <begin position="630"/>
        <end position="711"/>
    </location>
</feature>
<dbReference type="InterPro" id="IPR036736">
    <property type="entry name" value="ACP-like_sf"/>
</dbReference>
<dbReference type="InterPro" id="IPR045851">
    <property type="entry name" value="AMP-bd_C_sf"/>
</dbReference>
<dbReference type="InterPro" id="IPR014397">
    <property type="entry name" value="Lys2"/>
</dbReference>
<keyword evidence="8" id="KW-0596">Phosphopantetheine</keyword>
<dbReference type="Pfam" id="PF07993">
    <property type="entry name" value="NAD_binding_4"/>
    <property type="match status" value="1"/>
</dbReference>
<dbReference type="NCBIfam" id="TIGR01733">
    <property type="entry name" value="AA-adenyl-dom"/>
    <property type="match status" value="1"/>
</dbReference>
<evidence type="ECO:0000256" key="2">
    <source>
        <dbReference type="ARBA" id="ARBA00003499"/>
    </source>
</evidence>
<dbReference type="Pfam" id="PF08712">
    <property type="entry name" value="Nfu_N"/>
    <property type="match status" value="1"/>
</dbReference>
<dbReference type="SUPFAM" id="SSF110836">
    <property type="entry name" value="Hypothetical protein SAV1430"/>
    <property type="match status" value="1"/>
</dbReference>
<evidence type="ECO:0000256" key="15">
    <source>
        <dbReference type="ARBA" id="ARBA00032195"/>
    </source>
</evidence>
<comment type="function">
    <text evidence="2">Catalyzes the activation of alpha-aminoadipate by ATP-dependent adenylation and the reduction of activated alpha-aminoadipate by NADPH. The activated alpha-aminoadipate is bound to the phosphopantheinyl group of the enzyme itself before it is reduced to (S)-2-amino-6-oxohexanoate.</text>
</comment>
<dbReference type="InterPro" id="IPR000873">
    <property type="entry name" value="AMP-dep_synth/lig_dom"/>
</dbReference>
<keyword evidence="11" id="KW-0521">NADP</keyword>
<dbReference type="FunFam" id="3.40.50.720:FF:000787">
    <property type="entry name" value="L-2-aminoadipate reductase"/>
    <property type="match status" value="1"/>
</dbReference>
<evidence type="ECO:0000256" key="5">
    <source>
        <dbReference type="ARBA" id="ARBA00006432"/>
    </source>
</evidence>
<evidence type="ECO:0000256" key="9">
    <source>
        <dbReference type="ARBA" id="ARBA00022553"/>
    </source>
</evidence>
<proteinExistence type="inferred from homology"/>
<dbReference type="InterPro" id="IPR009081">
    <property type="entry name" value="PP-bd_ACP"/>
</dbReference>
<dbReference type="GO" id="GO:0005506">
    <property type="term" value="F:iron ion binding"/>
    <property type="evidence" value="ECO:0007669"/>
    <property type="project" value="InterPro"/>
</dbReference>
<evidence type="ECO:0000256" key="10">
    <source>
        <dbReference type="ARBA" id="ARBA00022605"/>
    </source>
</evidence>
<keyword evidence="13" id="KW-0457">Lysine biosynthesis</keyword>
<evidence type="ECO:0000256" key="17">
    <source>
        <dbReference type="ARBA" id="ARBA00048414"/>
    </source>
</evidence>
<keyword evidence="22" id="KW-1185">Reference proteome</keyword>
<evidence type="ECO:0000259" key="20">
    <source>
        <dbReference type="PROSITE" id="PS50075"/>
    </source>
</evidence>
<evidence type="ECO:0000256" key="8">
    <source>
        <dbReference type="ARBA" id="ARBA00022450"/>
    </source>
</evidence>
<dbReference type="InterPro" id="IPR036498">
    <property type="entry name" value="Nfu/NifU_N_sf"/>
</dbReference>
<evidence type="ECO:0000256" key="3">
    <source>
        <dbReference type="ARBA" id="ARBA00004827"/>
    </source>
</evidence>
<dbReference type="GO" id="GO:0004043">
    <property type="term" value="F:L-aminoadipate-semialdehyde dehydrogenase [NAD(P)+] activity"/>
    <property type="evidence" value="ECO:0007669"/>
    <property type="project" value="UniProtKB-EC"/>
</dbReference>
<comment type="cofactor">
    <cofactor evidence="1">
        <name>pantetheine 4'-phosphate</name>
        <dbReference type="ChEBI" id="CHEBI:47942"/>
    </cofactor>
</comment>